<keyword evidence="9" id="KW-1185">Reference proteome</keyword>
<reference evidence="8 9" key="1">
    <citation type="journal article" date="2006" name="Int. J. Syst. Evol. Microbiol.">
        <title>Myroides pelagicus sp. nov., isolated from seawater in Thailand.</title>
        <authorList>
            <person name="Yoon J."/>
            <person name="Maneerat S."/>
            <person name="Kawai F."/>
            <person name="Yokota A."/>
        </authorList>
    </citation>
    <scope>NUCLEOTIDE SEQUENCE [LARGE SCALE GENOMIC DNA]</scope>
    <source>
        <strain evidence="8 9">SM1T</strain>
    </source>
</reference>
<dbReference type="InterPro" id="IPR052159">
    <property type="entry name" value="Competence_DNA_uptake"/>
</dbReference>
<feature type="transmembrane region" description="Helical" evidence="6">
    <location>
        <begin position="176"/>
        <end position="192"/>
    </location>
</feature>
<proteinExistence type="predicted"/>
<feature type="transmembrane region" description="Helical" evidence="6">
    <location>
        <begin position="204"/>
        <end position="226"/>
    </location>
</feature>
<dbReference type="NCBIfam" id="TIGR00360">
    <property type="entry name" value="ComEC_N-term"/>
    <property type="match status" value="1"/>
</dbReference>
<keyword evidence="2" id="KW-1003">Cell membrane</keyword>
<dbReference type="InterPro" id="IPR004477">
    <property type="entry name" value="ComEC_N"/>
</dbReference>
<dbReference type="OrthoDB" id="9761531at2"/>
<feature type="transmembrane region" description="Helical" evidence="6">
    <location>
        <begin position="109"/>
        <end position="130"/>
    </location>
</feature>
<feature type="transmembrane region" description="Helical" evidence="6">
    <location>
        <begin position="81"/>
        <end position="103"/>
    </location>
</feature>
<evidence type="ECO:0000256" key="3">
    <source>
        <dbReference type="ARBA" id="ARBA00022692"/>
    </source>
</evidence>
<feature type="transmembrane region" description="Helical" evidence="6">
    <location>
        <begin position="232"/>
        <end position="260"/>
    </location>
</feature>
<dbReference type="Pfam" id="PF03772">
    <property type="entry name" value="Competence"/>
    <property type="match status" value="1"/>
</dbReference>
<name>A0A7K1GHU0_9FLAO</name>
<feature type="transmembrane region" description="Helical" evidence="6">
    <location>
        <begin position="272"/>
        <end position="295"/>
    </location>
</feature>
<protein>
    <recommendedName>
        <fullName evidence="7">ComEC/Rec2-related protein domain-containing protein</fullName>
    </recommendedName>
</protein>
<comment type="caution">
    <text evidence="8">The sequence shown here is derived from an EMBL/GenBank/DDBJ whole genome shotgun (WGS) entry which is preliminary data.</text>
</comment>
<organism evidence="8 9">
    <name type="scientific">Myroides pelagicus</name>
    <dbReference type="NCBI Taxonomy" id="270914"/>
    <lineage>
        <taxon>Bacteria</taxon>
        <taxon>Pseudomonadati</taxon>
        <taxon>Bacteroidota</taxon>
        <taxon>Flavobacteriia</taxon>
        <taxon>Flavobacteriales</taxon>
        <taxon>Flavobacteriaceae</taxon>
        <taxon>Myroides</taxon>
    </lineage>
</organism>
<accession>A0A7K1GHU0</accession>
<dbReference type="PANTHER" id="PTHR30619">
    <property type="entry name" value="DNA INTERNALIZATION/COMPETENCE PROTEIN COMEC/REC2"/>
    <property type="match status" value="1"/>
</dbReference>
<keyword evidence="5 6" id="KW-0472">Membrane</keyword>
<feature type="domain" description="ComEC/Rec2-related protein" evidence="7">
    <location>
        <begin position="57"/>
        <end position="319"/>
    </location>
</feature>
<dbReference type="AlphaFoldDB" id="A0A7K1GHU0"/>
<evidence type="ECO:0000256" key="1">
    <source>
        <dbReference type="ARBA" id="ARBA00004651"/>
    </source>
</evidence>
<dbReference type="GO" id="GO:0005886">
    <property type="term" value="C:plasma membrane"/>
    <property type="evidence" value="ECO:0007669"/>
    <property type="project" value="UniProtKB-SubCell"/>
</dbReference>
<dbReference type="EMBL" id="WMJY01000002">
    <property type="protein sequence ID" value="MTH28531.1"/>
    <property type="molecule type" value="Genomic_DNA"/>
</dbReference>
<sequence length="399" mass="46535">MYVTFQITEQVYMSDVLELGESNLWRDRLRRFREFLINNVSHEEQLTTTAKSFVLALVFGDRSMLDADIKSKFSTLGIMHILAISGLHIGIIYLLLLGVVSYFNRKVRFVLITIALWFFVFLSGFSPPVYRAVLMFSFISLSFVLNRDTNLANSVGIALVVSLLLEPLLIYNVSFQLSYLAVLSIVFFYPLVGRIKGKYKLVNYFIDILLISTVVQVGLIPLQLYYFEQFSFGFLIGNLIAIPAVTILLILSIFNVFILVIFGRISFVFTEVLNITTAGFTWVIDQLQWFSFLVFEGVKINQYQIGIYFMSIICLYFIYRTRKKLWLIPLLCSFNLFAILSNSKLYDDVHKEYLVFPYVYKKDTVKFFYYQNDALKHVYFLEAEKVVRILPFQQYTFLF</sequence>
<evidence type="ECO:0000259" key="7">
    <source>
        <dbReference type="Pfam" id="PF03772"/>
    </source>
</evidence>
<keyword evidence="4 6" id="KW-1133">Transmembrane helix</keyword>
<evidence type="ECO:0000256" key="2">
    <source>
        <dbReference type="ARBA" id="ARBA00022475"/>
    </source>
</evidence>
<evidence type="ECO:0000256" key="6">
    <source>
        <dbReference type="SAM" id="Phobius"/>
    </source>
</evidence>
<evidence type="ECO:0000256" key="4">
    <source>
        <dbReference type="ARBA" id="ARBA00022989"/>
    </source>
</evidence>
<dbReference type="Proteomes" id="UP000488936">
    <property type="component" value="Unassembled WGS sequence"/>
</dbReference>
<comment type="subcellular location">
    <subcellularLocation>
        <location evidence="1">Cell membrane</location>
        <topology evidence="1">Multi-pass membrane protein</topology>
    </subcellularLocation>
</comment>
<feature type="transmembrane region" description="Helical" evidence="6">
    <location>
        <begin position="301"/>
        <end position="319"/>
    </location>
</feature>
<evidence type="ECO:0000256" key="5">
    <source>
        <dbReference type="ARBA" id="ARBA00023136"/>
    </source>
</evidence>
<evidence type="ECO:0000313" key="9">
    <source>
        <dbReference type="Proteomes" id="UP000488936"/>
    </source>
</evidence>
<keyword evidence="3 6" id="KW-0812">Transmembrane</keyword>
<evidence type="ECO:0000313" key="8">
    <source>
        <dbReference type="EMBL" id="MTH28531.1"/>
    </source>
</evidence>
<dbReference type="PANTHER" id="PTHR30619:SF1">
    <property type="entry name" value="RECOMBINATION PROTEIN 2"/>
    <property type="match status" value="1"/>
</dbReference>
<gene>
    <name evidence="8" type="ORF">GJV77_01130</name>
</gene>